<dbReference type="RefSeq" id="XP_007673181.1">
    <property type="nucleotide sequence ID" value="XM_007674991.1"/>
</dbReference>
<dbReference type="GeneID" id="19112226"/>
<evidence type="ECO:0000256" key="1">
    <source>
        <dbReference type="SAM" id="MobiDB-lite"/>
    </source>
</evidence>
<sequence>MAPSANRESSHSPLPLRTPSRHPRLQLCVCAARGAHRSAKAASRDLCCVAKAVL</sequence>
<dbReference type="AlphaFoldDB" id="M2NJ98"/>
<name>M2NJ98_BAUPA</name>
<accession>M2NJ98</accession>
<organism evidence="2 3">
    <name type="scientific">Baudoinia panamericana (strain UAMH 10762)</name>
    <name type="common">Angels' share fungus</name>
    <name type="synonym">Baudoinia compniacensis (strain UAMH 10762)</name>
    <dbReference type="NCBI Taxonomy" id="717646"/>
    <lineage>
        <taxon>Eukaryota</taxon>
        <taxon>Fungi</taxon>
        <taxon>Dikarya</taxon>
        <taxon>Ascomycota</taxon>
        <taxon>Pezizomycotina</taxon>
        <taxon>Dothideomycetes</taxon>
        <taxon>Dothideomycetidae</taxon>
        <taxon>Mycosphaerellales</taxon>
        <taxon>Teratosphaeriaceae</taxon>
        <taxon>Baudoinia</taxon>
    </lineage>
</organism>
<feature type="region of interest" description="Disordered" evidence="1">
    <location>
        <begin position="1"/>
        <end position="20"/>
    </location>
</feature>
<protein>
    <submittedName>
        <fullName evidence="2">Uncharacterized protein</fullName>
    </submittedName>
</protein>
<evidence type="ECO:0000313" key="2">
    <source>
        <dbReference type="EMBL" id="EMC99469.1"/>
    </source>
</evidence>
<evidence type="ECO:0000313" key="3">
    <source>
        <dbReference type="Proteomes" id="UP000011761"/>
    </source>
</evidence>
<dbReference type="KEGG" id="bcom:BAUCODRAFT_337697"/>
<proteinExistence type="predicted"/>
<reference evidence="2 3" key="1">
    <citation type="journal article" date="2012" name="PLoS Pathog.">
        <title>Diverse lifestyles and strategies of plant pathogenesis encoded in the genomes of eighteen Dothideomycetes fungi.</title>
        <authorList>
            <person name="Ohm R.A."/>
            <person name="Feau N."/>
            <person name="Henrissat B."/>
            <person name="Schoch C.L."/>
            <person name="Horwitz B.A."/>
            <person name="Barry K.W."/>
            <person name="Condon B.J."/>
            <person name="Copeland A.C."/>
            <person name="Dhillon B."/>
            <person name="Glaser F."/>
            <person name="Hesse C.N."/>
            <person name="Kosti I."/>
            <person name="LaButti K."/>
            <person name="Lindquist E.A."/>
            <person name="Lucas S."/>
            <person name="Salamov A.A."/>
            <person name="Bradshaw R.E."/>
            <person name="Ciuffetti L."/>
            <person name="Hamelin R.C."/>
            <person name="Kema G.H.J."/>
            <person name="Lawrence C."/>
            <person name="Scott J.A."/>
            <person name="Spatafora J.W."/>
            <person name="Turgeon B.G."/>
            <person name="de Wit P.J.G.M."/>
            <person name="Zhong S."/>
            <person name="Goodwin S.B."/>
            <person name="Grigoriev I.V."/>
        </authorList>
    </citation>
    <scope>NUCLEOTIDE SEQUENCE [LARGE SCALE GENOMIC DNA]</scope>
    <source>
        <strain evidence="2 3">UAMH 10762</strain>
    </source>
</reference>
<dbReference type="EMBL" id="KB445551">
    <property type="protein sequence ID" value="EMC99469.1"/>
    <property type="molecule type" value="Genomic_DNA"/>
</dbReference>
<keyword evidence="3" id="KW-1185">Reference proteome</keyword>
<gene>
    <name evidence="2" type="ORF">BAUCODRAFT_337697</name>
</gene>
<dbReference type="HOGENOM" id="CLU_3049967_0_0_1"/>
<dbReference type="Proteomes" id="UP000011761">
    <property type="component" value="Unassembled WGS sequence"/>
</dbReference>